<dbReference type="Proteomes" id="UP000683360">
    <property type="component" value="Unassembled WGS sequence"/>
</dbReference>
<feature type="signal peptide" evidence="2">
    <location>
        <begin position="1"/>
        <end position="18"/>
    </location>
</feature>
<evidence type="ECO:0000313" key="3">
    <source>
        <dbReference type="EMBL" id="CAG2248005.1"/>
    </source>
</evidence>
<dbReference type="EMBL" id="CAJPWZ010002920">
    <property type="protein sequence ID" value="CAG2248005.1"/>
    <property type="molecule type" value="Genomic_DNA"/>
</dbReference>
<sequence>METNLVFLVITLYSLVQGGDLDISLCDARQWYLKRAAEGLFDGPLTGSQESVQQIDCILLEQFENILKKKSKGNEGDNSEAVNEMEMDETDILEEETEHDVTAQTENINNKDEDNQEMDGTNSLPDEVTHSSHLQSDTHVETSNASEDEDSKNAAEIGNMGKQKNKTDNRK</sequence>
<feature type="region of interest" description="Disordered" evidence="1">
    <location>
        <begin position="69"/>
        <end position="171"/>
    </location>
</feature>
<feature type="compositionally biased region" description="Polar residues" evidence="1">
    <location>
        <begin position="131"/>
        <end position="145"/>
    </location>
</feature>
<name>A0A8S3UQN5_MYTED</name>
<evidence type="ECO:0000313" key="4">
    <source>
        <dbReference type="Proteomes" id="UP000683360"/>
    </source>
</evidence>
<protein>
    <submittedName>
        <fullName evidence="3">Uncharacterized protein</fullName>
    </submittedName>
</protein>
<dbReference type="OrthoDB" id="10397041at2759"/>
<feature type="chain" id="PRO_5035822671" evidence="2">
    <location>
        <begin position="19"/>
        <end position="171"/>
    </location>
</feature>
<feature type="compositionally biased region" description="Acidic residues" evidence="1">
    <location>
        <begin position="83"/>
        <end position="98"/>
    </location>
</feature>
<dbReference type="AlphaFoldDB" id="A0A8S3UQN5"/>
<comment type="caution">
    <text evidence="3">The sequence shown here is derived from an EMBL/GenBank/DDBJ whole genome shotgun (WGS) entry which is preliminary data.</text>
</comment>
<keyword evidence="2" id="KW-0732">Signal</keyword>
<proteinExistence type="predicted"/>
<organism evidence="3 4">
    <name type="scientific">Mytilus edulis</name>
    <name type="common">Blue mussel</name>
    <dbReference type="NCBI Taxonomy" id="6550"/>
    <lineage>
        <taxon>Eukaryota</taxon>
        <taxon>Metazoa</taxon>
        <taxon>Spiralia</taxon>
        <taxon>Lophotrochozoa</taxon>
        <taxon>Mollusca</taxon>
        <taxon>Bivalvia</taxon>
        <taxon>Autobranchia</taxon>
        <taxon>Pteriomorphia</taxon>
        <taxon>Mytilida</taxon>
        <taxon>Mytiloidea</taxon>
        <taxon>Mytilidae</taxon>
        <taxon>Mytilinae</taxon>
        <taxon>Mytilus</taxon>
    </lineage>
</organism>
<keyword evidence="4" id="KW-1185">Reference proteome</keyword>
<reference evidence="3" key="1">
    <citation type="submission" date="2021-03" db="EMBL/GenBank/DDBJ databases">
        <authorList>
            <person name="Bekaert M."/>
        </authorList>
    </citation>
    <scope>NUCLEOTIDE SEQUENCE</scope>
</reference>
<evidence type="ECO:0000256" key="2">
    <source>
        <dbReference type="SAM" id="SignalP"/>
    </source>
</evidence>
<evidence type="ECO:0000256" key="1">
    <source>
        <dbReference type="SAM" id="MobiDB-lite"/>
    </source>
</evidence>
<gene>
    <name evidence="3" type="ORF">MEDL_59855</name>
</gene>
<accession>A0A8S3UQN5</accession>